<name>C4J8Z8_MAIZE</name>
<comment type="subcellular location">
    <subcellularLocation>
        <location evidence="1">Membrane</location>
        <topology evidence="1">Multi-pass membrane protein</topology>
    </subcellularLocation>
</comment>
<organism evidence="7">
    <name type="scientific">Zea mays</name>
    <name type="common">Maize</name>
    <dbReference type="NCBI Taxonomy" id="4577"/>
    <lineage>
        <taxon>Eukaryota</taxon>
        <taxon>Viridiplantae</taxon>
        <taxon>Streptophyta</taxon>
        <taxon>Embryophyta</taxon>
        <taxon>Tracheophyta</taxon>
        <taxon>Spermatophyta</taxon>
        <taxon>Magnoliopsida</taxon>
        <taxon>Liliopsida</taxon>
        <taxon>Poales</taxon>
        <taxon>Poaceae</taxon>
        <taxon>PACMAD clade</taxon>
        <taxon>Panicoideae</taxon>
        <taxon>Andropogonodae</taxon>
        <taxon>Andropogoneae</taxon>
        <taxon>Tripsacinae</taxon>
        <taxon>Zea</taxon>
    </lineage>
</organism>
<comment type="similarity">
    <text evidence="2">Belongs to the ADIPOR family.</text>
</comment>
<evidence type="ECO:0000256" key="5">
    <source>
        <dbReference type="ARBA" id="ARBA00023136"/>
    </source>
</evidence>
<dbReference type="PANTHER" id="PTHR20855">
    <property type="entry name" value="ADIPOR/PROGESTIN RECEPTOR-RELATED"/>
    <property type="match status" value="1"/>
</dbReference>
<sequence>MAATAAEEMERMVEAEWEEGKQGMRKRKRYGLVEYRALPAYLRDNEYIHRHYRCEWPLPQVLLSAFSIHNETLNVWTHLIGFFIFLALTIYTATQVPNAVDIRSLQHLPDVLRKADIHKIQAELVSCLPSLPHLSDLQKLKDELKTSWNSMEVLPSLSRWHLLELLANCLPHRFTHPNETSLSVLVSSLQLAELLDYILLLLLQGYYCFALRSREVNFSEVGEDFTSVGLYQRKSEDQCDRSF</sequence>
<accession>C4J8Z8</accession>
<keyword evidence="3 6" id="KW-0812">Transmembrane</keyword>
<dbReference type="PANTHER" id="PTHR20855:SF52">
    <property type="entry name" value="ADIPONECTIN RECEPTOR PROTEIN"/>
    <property type="match status" value="1"/>
</dbReference>
<dbReference type="GO" id="GO:0009744">
    <property type="term" value="P:response to sucrose"/>
    <property type="evidence" value="ECO:0007669"/>
    <property type="project" value="UniProtKB-ARBA"/>
</dbReference>
<dbReference type="GO" id="GO:0009725">
    <property type="term" value="P:response to hormone"/>
    <property type="evidence" value="ECO:0007669"/>
    <property type="project" value="UniProtKB-ARBA"/>
</dbReference>
<dbReference type="ExpressionAtlas" id="C4J8Z8">
    <property type="expression patterns" value="baseline and differential"/>
</dbReference>
<evidence type="ECO:0000256" key="1">
    <source>
        <dbReference type="ARBA" id="ARBA00004141"/>
    </source>
</evidence>
<evidence type="ECO:0000313" key="7">
    <source>
        <dbReference type="EMBL" id="ACR37648.1"/>
    </source>
</evidence>
<protein>
    <submittedName>
        <fullName evidence="7">Uncharacterized protein</fullName>
    </submittedName>
</protein>
<evidence type="ECO:0000256" key="2">
    <source>
        <dbReference type="ARBA" id="ARBA00007018"/>
    </source>
</evidence>
<dbReference type="InterPro" id="IPR004254">
    <property type="entry name" value="AdipoR/HlyIII-related"/>
</dbReference>
<reference evidence="7" key="1">
    <citation type="journal article" date="2009" name="PLoS Genet.">
        <title>Sequencing, mapping, and analysis of 27,455 maize full-length cDNAs.</title>
        <authorList>
            <person name="Soderlund C."/>
            <person name="Descour A."/>
            <person name="Kudrna D."/>
            <person name="Bomhoff M."/>
            <person name="Boyd L."/>
            <person name="Currie J."/>
            <person name="Angelova A."/>
            <person name="Collura K."/>
            <person name="Wissotski M."/>
            <person name="Ashley E."/>
            <person name="Morrow D."/>
            <person name="Fernandes J."/>
            <person name="Walbot V."/>
            <person name="Yu Y."/>
        </authorList>
    </citation>
    <scope>NUCLEOTIDE SEQUENCE</scope>
    <source>
        <strain evidence="7">B73</strain>
    </source>
</reference>
<evidence type="ECO:0000256" key="4">
    <source>
        <dbReference type="ARBA" id="ARBA00022989"/>
    </source>
</evidence>
<dbReference type="Pfam" id="PF03006">
    <property type="entry name" value="HlyIII"/>
    <property type="match status" value="1"/>
</dbReference>
<dbReference type="GO" id="GO:0016020">
    <property type="term" value="C:membrane"/>
    <property type="evidence" value="ECO:0007669"/>
    <property type="project" value="UniProtKB-SubCell"/>
</dbReference>
<feature type="transmembrane region" description="Helical" evidence="6">
    <location>
        <begin position="75"/>
        <end position="94"/>
    </location>
</feature>
<keyword evidence="4 6" id="KW-1133">Transmembrane helix</keyword>
<dbReference type="EMBL" id="BT087295">
    <property type="protein sequence ID" value="ACR37648.1"/>
    <property type="molecule type" value="mRNA"/>
</dbReference>
<evidence type="ECO:0000256" key="3">
    <source>
        <dbReference type="ARBA" id="ARBA00022692"/>
    </source>
</evidence>
<proteinExistence type="evidence at transcript level"/>
<keyword evidence="5 6" id="KW-0472">Membrane</keyword>
<dbReference type="AlphaFoldDB" id="C4J8Z8"/>
<evidence type="ECO:0000256" key="6">
    <source>
        <dbReference type="SAM" id="Phobius"/>
    </source>
</evidence>